<comment type="caution">
    <text evidence="1">The sequence shown here is derived from an EMBL/GenBank/DDBJ whole genome shotgun (WGS) entry which is preliminary data.</text>
</comment>
<organism evidence="1 2">
    <name type="scientific">Trichonephila clavipes</name>
    <name type="common">Golden silk orbweaver</name>
    <name type="synonym">Nephila clavipes</name>
    <dbReference type="NCBI Taxonomy" id="2585209"/>
    <lineage>
        <taxon>Eukaryota</taxon>
        <taxon>Metazoa</taxon>
        <taxon>Ecdysozoa</taxon>
        <taxon>Arthropoda</taxon>
        <taxon>Chelicerata</taxon>
        <taxon>Arachnida</taxon>
        <taxon>Araneae</taxon>
        <taxon>Araneomorphae</taxon>
        <taxon>Entelegynae</taxon>
        <taxon>Araneoidea</taxon>
        <taxon>Nephilidae</taxon>
        <taxon>Trichonephila</taxon>
    </lineage>
</organism>
<proteinExistence type="predicted"/>
<accession>A0A8X6RK33</accession>
<sequence length="145" mass="16197">MATHASRLLLKWMFRSCRDKRNTRADSPVQQQNAAKFYHPRNYMLLYDEKMAICGTADRYFTIADLVHSPGVDIPFKCGTLSVGGSPITATQIHEEGIWRKLTRGGGRNWTEYLIGTSAHAPHRPMVTYIGMGTVGPGPPGLLRH</sequence>
<reference evidence="1" key="1">
    <citation type="submission" date="2020-08" db="EMBL/GenBank/DDBJ databases">
        <title>Multicomponent nature underlies the extraordinary mechanical properties of spider dragline silk.</title>
        <authorList>
            <person name="Kono N."/>
            <person name="Nakamura H."/>
            <person name="Mori M."/>
            <person name="Yoshida Y."/>
            <person name="Ohtoshi R."/>
            <person name="Malay A.D."/>
            <person name="Moran D.A.P."/>
            <person name="Tomita M."/>
            <person name="Numata K."/>
            <person name="Arakawa K."/>
        </authorList>
    </citation>
    <scope>NUCLEOTIDE SEQUENCE</scope>
</reference>
<name>A0A8X6RK33_TRICX</name>
<gene>
    <name evidence="1" type="ORF">TNCV_3414341</name>
</gene>
<protein>
    <submittedName>
        <fullName evidence="1">Uncharacterized protein</fullName>
    </submittedName>
</protein>
<evidence type="ECO:0000313" key="2">
    <source>
        <dbReference type="Proteomes" id="UP000887159"/>
    </source>
</evidence>
<dbReference type="Proteomes" id="UP000887159">
    <property type="component" value="Unassembled WGS sequence"/>
</dbReference>
<dbReference type="AlphaFoldDB" id="A0A8X6RK33"/>
<keyword evidence="2" id="KW-1185">Reference proteome</keyword>
<evidence type="ECO:0000313" key="1">
    <source>
        <dbReference type="EMBL" id="GFX94072.1"/>
    </source>
</evidence>
<dbReference type="EMBL" id="BMAU01021176">
    <property type="protein sequence ID" value="GFX94072.1"/>
    <property type="molecule type" value="Genomic_DNA"/>
</dbReference>